<organism evidence="1 2">
    <name type="scientific">Okeania hirsuta</name>
    <dbReference type="NCBI Taxonomy" id="1458930"/>
    <lineage>
        <taxon>Bacteria</taxon>
        <taxon>Bacillati</taxon>
        <taxon>Cyanobacteriota</taxon>
        <taxon>Cyanophyceae</taxon>
        <taxon>Oscillatoriophycideae</taxon>
        <taxon>Oscillatoriales</taxon>
        <taxon>Microcoleaceae</taxon>
        <taxon>Okeania</taxon>
    </lineage>
</organism>
<dbReference type="InterPro" id="IPR013467">
    <property type="entry name" value="HNH78-like"/>
</dbReference>
<accession>A0A3N6PCN6</accession>
<dbReference type="OrthoDB" id="8617719at2"/>
<dbReference type="Proteomes" id="UP000269154">
    <property type="component" value="Unassembled WGS sequence"/>
</dbReference>
<proteinExistence type="predicted"/>
<dbReference type="NCBIfam" id="TIGR02646">
    <property type="entry name" value="retron system putative HNH endonuclease"/>
    <property type="match status" value="1"/>
</dbReference>
<dbReference type="EMBL" id="RCBY01000055">
    <property type="protein sequence ID" value="RQH44036.1"/>
    <property type="molecule type" value="Genomic_DNA"/>
</dbReference>
<evidence type="ECO:0000313" key="1">
    <source>
        <dbReference type="EMBL" id="RQH44036.1"/>
    </source>
</evidence>
<keyword evidence="2" id="KW-1185">Reference proteome</keyword>
<dbReference type="RefSeq" id="WP_124154682.1">
    <property type="nucleotide sequence ID" value="NZ_CAWOLW010000501.1"/>
</dbReference>
<dbReference type="AlphaFoldDB" id="A0A3N6PCN6"/>
<dbReference type="InterPro" id="IPR003615">
    <property type="entry name" value="HNH_nuc"/>
</dbReference>
<gene>
    <name evidence="1" type="ORF">D5R40_12005</name>
</gene>
<protein>
    <submittedName>
        <fullName evidence="1">TIGR02646 family protein</fullName>
    </submittedName>
</protein>
<evidence type="ECO:0000313" key="2">
    <source>
        <dbReference type="Proteomes" id="UP000269154"/>
    </source>
</evidence>
<sequence>MKYIKKGDEPEDLAKFKASANEDWQPTYNDLRSKEKTNIHQKLLEEQGYICCYCGMEIDKENSHIEHLKPRSIFSEEQLNYNNLLASCQREREKKEPPHCGVKKADWYEEKLMVSPLEPNCGDFFRYTGSGEILPTNVLDKKEKEIALKTIDKLGLDIDKLNAMRKAAIDGILEVVENLEKSEFKELLDSFDKLDNQGKYIPFCPVITYIIQEYFLGEK</sequence>
<dbReference type="CDD" id="cd00085">
    <property type="entry name" value="HNHc"/>
    <property type="match status" value="1"/>
</dbReference>
<name>A0A3N6PCN6_9CYAN</name>
<comment type="caution">
    <text evidence="1">The sequence shown here is derived from an EMBL/GenBank/DDBJ whole genome shotgun (WGS) entry which is preliminary data.</text>
</comment>
<reference evidence="1 2" key="1">
    <citation type="journal article" date="2018" name="ACS Chem. Biol.">
        <title>Ketoreductase domain dysfunction expands chemodiversity: malyngamide biosynthesis in the cyanobacterium Okeania hirsuta.</title>
        <authorList>
            <person name="Moss N.A."/>
            <person name="Leao T."/>
            <person name="Rankin M."/>
            <person name="McCullough T.M."/>
            <person name="Qu P."/>
            <person name="Korobeynikov A."/>
            <person name="Smith J.L."/>
            <person name="Gerwick L."/>
            <person name="Gerwick W.H."/>
        </authorList>
    </citation>
    <scope>NUCLEOTIDE SEQUENCE [LARGE SCALE GENOMIC DNA]</scope>
    <source>
        <strain evidence="1 2">PAB10Feb10-1</strain>
    </source>
</reference>
<dbReference type="Gene3D" id="1.10.30.50">
    <property type="match status" value="1"/>
</dbReference>